<dbReference type="EMBL" id="CAJHNJ030000071">
    <property type="protein sequence ID" value="CAG9134055.1"/>
    <property type="molecule type" value="Genomic_DNA"/>
</dbReference>
<accession>A0A8S4FZI5</accession>
<keyword evidence="3" id="KW-1185">Reference proteome</keyword>
<name>A0A8S4FZI5_PLUXY</name>
<comment type="caution">
    <text evidence="2">The sequence shown here is derived from an EMBL/GenBank/DDBJ whole genome shotgun (WGS) entry which is preliminary data.</text>
</comment>
<gene>
    <name evidence="2" type="ORF">PLXY2_LOCUS12249</name>
</gene>
<reference evidence="2" key="1">
    <citation type="submission" date="2020-11" db="EMBL/GenBank/DDBJ databases">
        <authorList>
            <person name="Whiteford S."/>
        </authorList>
    </citation>
    <scope>NUCLEOTIDE SEQUENCE</scope>
</reference>
<dbReference type="InterPro" id="IPR057251">
    <property type="entry name" value="FP_C"/>
</dbReference>
<evidence type="ECO:0000313" key="2">
    <source>
        <dbReference type="EMBL" id="CAG9134055.1"/>
    </source>
</evidence>
<dbReference type="AlphaFoldDB" id="A0A8S4FZI5"/>
<feature type="domain" description="FP protein C-terminal" evidence="1">
    <location>
        <begin position="126"/>
        <end position="175"/>
    </location>
</feature>
<evidence type="ECO:0000259" key="1">
    <source>
        <dbReference type="Pfam" id="PF25298"/>
    </source>
</evidence>
<dbReference type="Gene3D" id="3.30.70.1820">
    <property type="entry name" value="L1 transposable element, RRM domain"/>
    <property type="match status" value="1"/>
</dbReference>
<dbReference type="Pfam" id="PF25298">
    <property type="entry name" value="Baculo_FP_2nd"/>
    <property type="match status" value="1"/>
</dbReference>
<proteinExistence type="predicted"/>
<sequence>MENLKLSVHQLQETIDSQAQRLVQNEIELIDVPETPNESIYHVVDILAKKIGVELKDVDIDEAYRTGPRRMRTENADKQPRPLVVRLLRKKKRDEILKAAKTRKNISSSDIVPGTSNKIYINERLTTKNRHLFREARLRARQYRFRFCWIKDGRILVRKEENKPAISIRSIADLDVQIGPSPTPSLPAQVPIPSN</sequence>
<protein>
    <submittedName>
        <fullName evidence="2">(diamondback moth) hypothetical protein</fullName>
    </submittedName>
</protein>
<organism evidence="2 3">
    <name type="scientific">Plutella xylostella</name>
    <name type="common">Diamondback moth</name>
    <name type="synonym">Plutella maculipennis</name>
    <dbReference type="NCBI Taxonomy" id="51655"/>
    <lineage>
        <taxon>Eukaryota</taxon>
        <taxon>Metazoa</taxon>
        <taxon>Ecdysozoa</taxon>
        <taxon>Arthropoda</taxon>
        <taxon>Hexapoda</taxon>
        <taxon>Insecta</taxon>
        <taxon>Pterygota</taxon>
        <taxon>Neoptera</taxon>
        <taxon>Endopterygota</taxon>
        <taxon>Lepidoptera</taxon>
        <taxon>Glossata</taxon>
        <taxon>Ditrysia</taxon>
        <taxon>Yponomeutoidea</taxon>
        <taxon>Plutellidae</taxon>
        <taxon>Plutella</taxon>
    </lineage>
</organism>
<dbReference type="Proteomes" id="UP000653454">
    <property type="component" value="Unassembled WGS sequence"/>
</dbReference>
<evidence type="ECO:0000313" key="3">
    <source>
        <dbReference type="Proteomes" id="UP000653454"/>
    </source>
</evidence>